<dbReference type="BioCyc" id="DPIE1322246:BN4_RS04855-MONOMER"/>
<gene>
    <name evidence="3" type="ordered locus">BN4_10954</name>
</gene>
<organism evidence="3 4">
    <name type="scientific">Pseudodesulfovibrio piezophilus (strain DSM 21447 / JCM 15486 / C1TLV30)</name>
    <name type="common">Desulfovibrio piezophilus</name>
    <dbReference type="NCBI Taxonomy" id="1322246"/>
    <lineage>
        <taxon>Bacteria</taxon>
        <taxon>Pseudomonadati</taxon>
        <taxon>Thermodesulfobacteriota</taxon>
        <taxon>Desulfovibrionia</taxon>
        <taxon>Desulfovibrionales</taxon>
        <taxon>Desulfovibrionaceae</taxon>
    </lineage>
</organism>
<evidence type="ECO:0000256" key="1">
    <source>
        <dbReference type="SAM" id="SignalP"/>
    </source>
</evidence>
<dbReference type="KEGG" id="dpi:BN4_10954"/>
<evidence type="ECO:0000259" key="2">
    <source>
        <dbReference type="PROSITE" id="PS50206"/>
    </source>
</evidence>
<dbReference type="EMBL" id="FO203427">
    <property type="protein sequence ID" value="CCH48191.1"/>
    <property type="molecule type" value="Genomic_DNA"/>
</dbReference>
<proteinExistence type="predicted"/>
<keyword evidence="4" id="KW-1185">Reference proteome</keyword>
<sequence>MNKLLFKTFAPLSLLILLALPALAQVHDINPAQARQLMNTTPDLVILDIRTPDEFHQGHIKGSVNIDFFAEDFNEKINMLDKTKPYFIYCRSGQRSHVATSSMDKNGFVEIHNLTQGINAWTDKGYPLTRK</sequence>
<dbReference type="eggNOG" id="COG0607">
    <property type="taxonomic scope" value="Bacteria"/>
</dbReference>
<evidence type="ECO:0000313" key="4">
    <source>
        <dbReference type="Proteomes" id="UP000011724"/>
    </source>
</evidence>
<evidence type="ECO:0000313" key="3">
    <source>
        <dbReference type="EMBL" id="CCH48191.1"/>
    </source>
</evidence>
<protein>
    <submittedName>
        <fullName evidence="3">Rhodanese domain protein</fullName>
    </submittedName>
</protein>
<dbReference type="PANTHER" id="PTHR43031:SF1">
    <property type="entry name" value="PYRIDINE NUCLEOTIDE-DISULPHIDE OXIDOREDUCTASE"/>
    <property type="match status" value="1"/>
</dbReference>
<dbReference type="PATRIC" id="fig|879567.3.peg.980"/>
<dbReference type="Gene3D" id="3.40.250.10">
    <property type="entry name" value="Rhodanese-like domain"/>
    <property type="match status" value="1"/>
</dbReference>
<dbReference type="InterPro" id="IPR050229">
    <property type="entry name" value="GlpE_sulfurtransferase"/>
</dbReference>
<dbReference type="InterPro" id="IPR036873">
    <property type="entry name" value="Rhodanese-like_dom_sf"/>
</dbReference>
<dbReference type="RefSeq" id="WP_015414242.1">
    <property type="nucleotide sequence ID" value="NC_020409.1"/>
</dbReference>
<dbReference type="Proteomes" id="UP000011724">
    <property type="component" value="Chromosome"/>
</dbReference>
<dbReference type="STRING" id="1322246.BN4_10954"/>
<keyword evidence="1" id="KW-0732">Signal</keyword>
<dbReference type="HOGENOM" id="CLU_089574_1_6_7"/>
<dbReference type="OrthoDB" id="5471138at2"/>
<dbReference type="SMART" id="SM00450">
    <property type="entry name" value="RHOD"/>
    <property type="match status" value="1"/>
</dbReference>
<accession>M1WJN2</accession>
<reference evidence="3 4" key="1">
    <citation type="journal article" date="2013" name="PLoS ONE">
        <title>The first genomic and proteomic characterization of a deep-sea sulfate reducer: insights into the piezophilic lifestyle of Desulfovibrio piezophilus.</title>
        <authorList>
            <person name="Pradel N."/>
            <person name="Ji B."/>
            <person name="Gimenez G."/>
            <person name="Talla E."/>
            <person name="Lenoble P."/>
            <person name="Garel M."/>
            <person name="Tamburini C."/>
            <person name="Fourquet P."/>
            <person name="Lebrun R."/>
            <person name="Bertin P."/>
            <person name="Denis Y."/>
            <person name="Pophillat M."/>
            <person name="Barbe V."/>
            <person name="Ollivier B."/>
            <person name="Dolla A."/>
        </authorList>
    </citation>
    <scope>NUCLEOTIDE SEQUENCE [LARGE SCALE GENOMIC DNA]</scope>
    <source>
        <strain evidence="4">DSM 10523 / SB164P1</strain>
    </source>
</reference>
<dbReference type="Pfam" id="PF00581">
    <property type="entry name" value="Rhodanese"/>
    <property type="match status" value="1"/>
</dbReference>
<dbReference type="AlphaFoldDB" id="M1WJN2"/>
<reference evidence="4" key="2">
    <citation type="journal article" date="2013" name="Stand. Genomic Sci.">
        <title>Complete genome sequence of Desulfocapsa sulfexigens, a marine deltaproteobacterium specialized in disproportionating inorganic sulfur compounds.</title>
        <authorList>
            <person name="Finster K.W."/>
            <person name="Kjeldsen K.U."/>
            <person name="Kube M."/>
            <person name="Reinhardt R."/>
            <person name="Mussmann M."/>
            <person name="Amann R."/>
            <person name="Schreiber L."/>
        </authorList>
    </citation>
    <scope>NUCLEOTIDE SEQUENCE [LARGE SCALE GENOMIC DNA]</scope>
    <source>
        <strain evidence="4">DSM 10523 / SB164P1</strain>
    </source>
</reference>
<dbReference type="PROSITE" id="PS50206">
    <property type="entry name" value="RHODANESE_3"/>
    <property type="match status" value="1"/>
</dbReference>
<dbReference type="CDD" id="cd00158">
    <property type="entry name" value="RHOD"/>
    <property type="match status" value="1"/>
</dbReference>
<dbReference type="PANTHER" id="PTHR43031">
    <property type="entry name" value="FAD-DEPENDENT OXIDOREDUCTASE"/>
    <property type="match status" value="1"/>
</dbReference>
<dbReference type="SUPFAM" id="SSF52821">
    <property type="entry name" value="Rhodanese/Cell cycle control phosphatase"/>
    <property type="match status" value="1"/>
</dbReference>
<name>M1WJN2_PSEP2</name>
<feature type="chain" id="PRO_5004018779" evidence="1">
    <location>
        <begin position="25"/>
        <end position="131"/>
    </location>
</feature>
<feature type="signal peptide" evidence="1">
    <location>
        <begin position="1"/>
        <end position="24"/>
    </location>
</feature>
<feature type="domain" description="Rhodanese" evidence="2">
    <location>
        <begin position="40"/>
        <end position="130"/>
    </location>
</feature>
<dbReference type="InterPro" id="IPR001763">
    <property type="entry name" value="Rhodanese-like_dom"/>
</dbReference>